<evidence type="ECO:0000256" key="1">
    <source>
        <dbReference type="ARBA" id="ARBA00000382"/>
    </source>
</evidence>
<dbReference type="SUPFAM" id="SSF51445">
    <property type="entry name" value="(Trans)glycosidases"/>
    <property type="match status" value="1"/>
</dbReference>
<dbReference type="Pfam" id="PF04720">
    <property type="entry name" value="PDDEXK_6"/>
    <property type="match status" value="1"/>
</dbReference>
<comment type="similarity">
    <text evidence="3 13">Belongs to the glycosyl hydrolase 17 family.</text>
</comment>
<evidence type="ECO:0000256" key="12">
    <source>
        <dbReference type="ARBA" id="ARBA00033417"/>
    </source>
</evidence>
<dbReference type="Gene3D" id="3.20.20.80">
    <property type="entry name" value="Glycosidases"/>
    <property type="match status" value="1"/>
</dbReference>
<keyword evidence="10" id="KW-0326">Glycosidase</keyword>
<dbReference type="GO" id="GO:0005886">
    <property type="term" value="C:plasma membrane"/>
    <property type="evidence" value="ECO:0007669"/>
    <property type="project" value="UniProtKB-SubCell"/>
</dbReference>
<comment type="catalytic activity">
    <reaction evidence="1">
        <text>Hydrolysis of (1-&gt;3)-beta-D-glucosidic linkages in (1-&gt;3)-beta-D-glucans.</text>
        <dbReference type="EC" id="3.2.1.39"/>
    </reaction>
</comment>
<dbReference type="InterPro" id="IPR000490">
    <property type="entry name" value="Glyco_hydro_17"/>
</dbReference>
<keyword evidence="8" id="KW-0611">Plant defense</keyword>
<evidence type="ECO:0000256" key="7">
    <source>
        <dbReference type="ARBA" id="ARBA00022801"/>
    </source>
</evidence>
<evidence type="ECO:0000256" key="6">
    <source>
        <dbReference type="ARBA" id="ARBA00022729"/>
    </source>
</evidence>
<dbReference type="NCBIfam" id="TIGR01615">
    <property type="entry name" value="A_thal_3542"/>
    <property type="match status" value="1"/>
</dbReference>
<keyword evidence="5" id="KW-0336">GPI-anchor</keyword>
<gene>
    <name evidence="15" type="ORF">SVIM_LOCUS265204</name>
</gene>
<dbReference type="EC" id="3.2.1.39" evidence="4"/>
<sequence>MMCAETATGDWWARVIGGQIGGAFSHESEHDLALMVSDFLENGCSSGADSWCSSDSDSGLSDLHHLADKISFYKRTVAQYESDLLLTVHSLVQSIKETDLHCVKSGLCNASCINFSLVKLLRLSGYDAAVCASKWQGSGKVPGGDHEYIDVVNCINAGSSERVIIDVDFRSHFEIARAVDSYDRILKSLPVIYVGSLTRLKQYLQDMAEAARSSLKQNSMPLPPWRSLAYLQAKWYSPYQRQFGPDYQNFSSVDSSDHKQCGGHLRRLQSSLRSETEGERIMKPINSDNNWRANDSIWFSELPEARHLMAAPSAKLESTCFTKLAMVAKTKLFHHLLLLLVSSLLHLSTTTFAIGVNYGTQGNNLPPPSQVANFIKTRTIIDSIKIFDTNHDILNAFANSGIAVTVTVGNGDIPSLANLNSARGWVAANIAPFHPQTRINRIVVGNEIMATANKPWISNLVPAMRTIHKALVLAGITNVQVTTPHSLGILSISEPPSAGQFRRGFDRAIFAPMLQFLRETKSPFMVNPYPYFGYSPNMANYALFKRNRGVHDKYTGITYTNMYDAMLDATYSAMRKLGYGDVGIVVGETGWPSVCDPGQPACSMENAAWFNGNLVRRTSQGKGTPLMPNRRFETYLFSLFNENLKPGPTAERNWGLFRPDFSPVYDAGILRNAQRGGGGRQSPRPTPGSQWCVPKPGVSDQALQANIDYACSNGVDCKPIQLGGACFNPNNVRSHASYVMNLFYQTHGHQAFNCDFSNTGVLTAANPKATVSYRHV</sequence>
<keyword evidence="5" id="KW-0472">Membrane</keyword>
<comment type="subcellular location">
    <subcellularLocation>
        <location evidence="2">Cell membrane</location>
        <topology evidence="2">Lipid-anchor</topology>
        <topology evidence="2">GPI-anchor</topology>
    </subcellularLocation>
</comment>
<keyword evidence="5" id="KW-0449">Lipoprotein</keyword>
<dbReference type="GO" id="GO:0006952">
    <property type="term" value="P:defense response"/>
    <property type="evidence" value="ECO:0007669"/>
    <property type="project" value="UniProtKB-KW"/>
</dbReference>
<dbReference type="InterPro" id="IPR006502">
    <property type="entry name" value="PDDEXK-like"/>
</dbReference>
<dbReference type="InterPro" id="IPR044965">
    <property type="entry name" value="Glyco_hydro_17_plant"/>
</dbReference>
<evidence type="ECO:0000256" key="2">
    <source>
        <dbReference type="ARBA" id="ARBA00004609"/>
    </source>
</evidence>
<accession>A0A6N2LTE8</accession>
<dbReference type="AlphaFoldDB" id="A0A6N2LTE8"/>
<evidence type="ECO:0000256" key="5">
    <source>
        <dbReference type="ARBA" id="ARBA00022622"/>
    </source>
</evidence>
<keyword evidence="7" id="KW-0378">Hydrolase</keyword>
<dbReference type="InterPro" id="IPR012946">
    <property type="entry name" value="X8"/>
</dbReference>
<keyword evidence="6" id="KW-0732">Signal</keyword>
<dbReference type="FunFam" id="1.20.58.1040:FF:000003">
    <property type="entry name" value="glucan endo-1,3-beta-glucosidase 7"/>
    <property type="match status" value="1"/>
</dbReference>
<feature type="domain" description="X8" evidence="14">
    <location>
        <begin position="690"/>
        <end position="773"/>
    </location>
</feature>
<name>A0A6N2LTE8_SALVM</name>
<evidence type="ECO:0000256" key="13">
    <source>
        <dbReference type="RuleBase" id="RU004335"/>
    </source>
</evidence>
<organism evidence="15">
    <name type="scientific">Salix viminalis</name>
    <name type="common">Common osier</name>
    <name type="synonym">Basket willow</name>
    <dbReference type="NCBI Taxonomy" id="40686"/>
    <lineage>
        <taxon>Eukaryota</taxon>
        <taxon>Viridiplantae</taxon>
        <taxon>Streptophyta</taxon>
        <taxon>Embryophyta</taxon>
        <taxon>Tracheophyta</taxon>
        <taxon>Spermatophyta</taxon>
        <taxon>Magnoliopsida</taxon>
        <taxon>eudicotyledons</taxon>
        <taxon>Gunneridae</taxon>
        <taxon>Pentapetalae</taxon>
        <taxon>rosids</taxon>
        <taxon>fabids</taxon>
        <taxon>Malpighiales</taxon>
        <taxon>Salicaceae</taxon>
        <taxon>Saliceae</taxon>
        <taxon>Salix</taxon>
    </lineage>
</organism>
<evidence type="ECO:0000256" key="11">
    <source>
        <dbReference type="ARBA" id="ARBA00033335"/>
    </source>
</evidence>
<dbReference type="Pfam" id="PF00332">
    <property type="entry name" value="Glyco_hydro_17"/>
    <property type="match status" value="1"/>
</dbReference>
<dbReference type="GO" id="GO:0098552">
    <property type="term" value="C:side of membrane"/>
    <property type="evidence" value="ECO:0007669"/>
    <property type="project" value="UniProtKB-KW"/>
</dbReference>
<dbReference type="Gene3D" id="1.20.58.1040">
    <property type="match status" value="1"/>
</dbReference>
<protein>
    <recommendedName>
        <fullName evidence="4">glucan endo-1,3-beta-D-glucosidase</fullName>
        <ecNumber evidence="4">3.2.1.39</ecNumber>
    </recommendedName>
    <alternativeName>
        <fullName evidence="11">(1-&gt;3)-beta-glucan endohydrolase</fullName>
    </alternativeName>
    <alternativeName>
        <fullName evidence="12">Beta-1,3-endoglucanase</fullName>
    </alternativeName>
</protein>
<proteinExistence type="inferred from homology"/>
<keyword evidence="9" id="KW-1015">Disulfide bond</keyword>
<evidence type="ECO:0000256" key="8">
    <source>
        <dbReference type="ARBA" id="ARBA00022821"/>
    </source>
</evidence>
<dbReference type="InterPro" id="IPR017853">
    <property type="entry name" value="GH"/>
</dbReference>
<dbReference type="GO" id="GO:0005975">
    <property type="term" value="P:carbohydrate metabolic process"/>
    <property type="evidence" value="ECO:0007669"/>
    <property type="project" value="InterPro"/>
</dbReference>
<evidence type="ECO:0000256" key="10">
    <source>
        <dbReference type="ARBA" id="ARBA00023295"/>
    </source>
</evidence>
<evidence type="ECO:0000256" key="9">
    <source>
        <dbReference type="ARBA" id="ARBA00023157"/>
    </source>
</evidence>
<dbReference type="PANTHER" id="PTHR32227">
    <property type="entry name" value="GLUCAN ENDO-1,3-BETA-GLUCOSIDASE BG1-RELATED-RELATED"/>
    <property type="match status" value="1"/>
</dbReference>
<dbReference type="FunFam" id="3.20.20.80:FF:000002">
    <property type="entry name" value="Glucan endo-1,3-beta-glucosidase 3"/>
    <property type="match status" value="1"/>
</dbReference>
<evidence type="ECO:0000313" key="15">
    <source>
        <dbReference type="EMBL" id="VFU43516.1"/>
    </source>
</evidence>
<dbReference type="GO" id="GO:0042973">
    <property type="term" value="F:glucan endo-1,3-beta-D-glucosidase activity"/>
    <property type="evidence" value="ECO:0007669"/>
    <property type="project" value="UniProtKB-EC"/>
</dbReference>
<dbReference type="SMART" id="SM00768">
    <property type="entry name" value="X8"/>
    <property type="match status" value="1"/>
</dbReference>
<dbReference type="EMBL" id="CAADRP010001596">
    <property type="protein sequence ID" value="VFU43516.1"/>
    <property type="molecule type" value="Genomic_DNA"/>
</dbReference>
<evidence type="ECO:0000259" key="14">
    <source>
        <dbReference type="SMART" id="SM00768"/>
    </source>
</evidence>
<reference evidence="15" key="1">
    <citation type="submission" date="2019-03" db="EMBL/GenBank/DDBJ databases">
        <authorList>
            <person name="Mank J."/>
            <person name="Almeida P."/>
        </authorList>
    </citation>
    <scope>NUCLEOTIDE SEQUENCE</scope>
    <source>
        <strain evidence="15">78183</strain>
    </source>
</reference>
<evidence type="ECO:0000256" key="4">
    <source>
        <dbReference type="ARBA" id="ARBA00012780"/>
    </source>
</evidence>
<keyword evidence="5" id="KW-0325">Glycoprotein</keyword>
<dbReference type="Pfam" id="PF07983">
    <property type="entry name" value="X8"/>
    <property type="match status" value="1"/>
</dbReference>
<evidence type="ECO:0000256" key="3">
    <source>
        <dbReference type="ARBA" id="ARBA00008773"/>
    </source>
</evidence>